<protein>
    <submittedName>
        <fullName evidence="2">Amidohydrolase</fullName>
    </submittedName>
</protein>
<dbReference type="InterPro" id="IPR033932">
    <property type="entry name" value="YtcJ-like"/>
</dbReference>
<proteinExistence type="predicted"/>
<evidence type="ECO:0000313" key="3">
    <source>
        <dbReference type="Proteomes" id="UP000216998"/>
    </source>
</evidence>
<organism evidence="2 3">
    <name type="scientific">Niveispirillum lacus</name>
    <dbReference type="NCBI Taxonomy" id="1981099"/>
    <lineage>
        <taxon>Bacteria</taxon>
        <taxon>Pseudomonadati</taxon>
        <taxon>Pseudomonadota</taxon>
        <taxon>Alphaproteobacteria</taxon>
        <taxon>Rhodospirillales</taxon>
        <taxon>Azospirillaceae</taxon>
        <taxon>Niveispirillum</taxon>
    </lineage>
</organism>
<dbReference type="Proteomes" id="UP000216998">
    <property type="component" value="Unassembled WGS sequence"/>
</dbReference>
<keyword evidence="2" id="KW-0378">Hydrolase</keyword>
<evidence type="ECO:0000259" key="1">
    <source>
        <dbReference type="Pfam" id="PF07969"/>
    </source>
</evidence>
<dbReference type="InterPro" id="IPR032466">
    <property type="entry name" value="Metal_Hydrolase"/>
</dbReference>
<name>A0A255Z8X0_9PROT</name>
<dbReference type="PANTHER" id="PTHR22642">
    <property type="entry name" value="IMIDAZOLONEPROPIONASE"/>
    <property type="match status" value="1"/>
</dbReference>
<dbReference type="AlphaFoldDB" id="A0A255Z8X0"/>
<dbReference type="OrthoDB" id="9811399at2"/>
<sequence length="574" mass="60977">MMGMPSRERTLLLGLLLSTCLLPVEAGGKEKGPADLLVVGGQIKTPSGWAEAMAVQDGVIRFVGKESEARRLAGPAATLVDVHGGTVLPGLVDSHVHPLFAGLAAAACRLSPGAGAADIQAAVRDCVAKRAPGDWIKGGSWVAASFTQGQQTRALLDAVAPDNPVVLDDEALHSVWVNSLALRLAGIDRNTPDPVGGIIERDAAGEPTGLLRENATSLVERALPPDSLTARRTAVKWAADMMLSQGITAFTVASIRDADIEPFAQLTREGLVKQRIRGCIVWDALPGVQQDMGERLIAARADYTTDRFRPDCVKIFMDGVPTESHTGAMLHPYADHGAGDSRPEKGILMMAPSDLNPAVARFDKMGLSVKFHAAGDAAVRAAIDAIAFARQANGGNGPVHAVGHSTFVDPADIPRVGPINAAWEFSPYIWYPTPIASVDIAKAVGAERMQRWMPLADALKTGALVVTGSDWPVIPSVNPWLALETLVTRERPGGSPEKLAPGQAISREQAFTLFTANGARLMGLGDQIGALKKGMAADFIVIQDNPYSAHIHDLHEMRVMMTFIDGEKQYEQSP</sequence>
<dbReference type="InterPro" id="IPR011059">
    <property type="entry name" value="Metal-dep_hydrolase_composite"/>
</dbReference>
<keyword evidence="3" id="KW-1185">Reference proteome</keyword>
<dbReference type="GO" id="GO:0016810">
    <property type="term" value="F:hydrolase activity, acting on carbon-nitrogen (but not peptide) bonds"/>
    <property type="evidence" value="ECO:0007669"/>
    <property type="project" value="InterPro"/>
</dbReference>
<dbReference type="SUPFAM" id="SSF51338">
    <property type="entry name" value="Composite domain of metallo-dependent hydrolases"/>
    <property type="match status" value="1"/>
</dbReference>
<feature type="domain" description="Amidohydrolase 3" evidence="1">
    <location>
        <begin position="79"/>
        <end position="567"/>
    </location>
</feature>
<gene>
    <name evidence="2" type="ORF">CHU95_02590</name>
</gene>
<accession>A0A255Z8X0</accession>
<dbReference type="CDD" id="cd01300">
    <property type="entry name" value="YtcJ_like"/>
    <property type="match status" value="1"/>
</dbReference>
<dbReference type="InterPro" id="IPR013108">
    <property type="entry name" value="Amidohydro_3"/>
</dbReference>
<dbReference type="SUPFAM" id="SSF51556">
    <property type="entry name" value="Metallo-dependent hydrolases"/>
    <property type="match status" value="1"/>
</dbReference>
<dbReference type="Pfam" id="PF07969">
    <property type="entry name" value="Amidohydro_3"/>
    <property type="match status" value="1"/>
</dbReference>
<dbReference type="PANTHER" id="PTHR22642:SF2">
    <property type="entry name" value="PROTEIN LONG AFTER FAR-RED 3"/>
    <property type="match status" value="1"/>
</dbReference>
<dbReference type="Gene3D" id="2.30.40.10">
    <property type="entry name" value="Urease, subunit C, domain 1"/>
    <property type="match status" value="1"/>
</dbReference>
<dbReference type="RefSeq" id="WP_094453433.1">
    <property type="nucleotide sequence ID" value="NZ_NOXU01000018.1"/>
</dbReference>
<reference evidence="2 3" key="1">
    <citation type="submission" date="2017-07" db="EMBL/GenBank/DDBJ databases">
        <title>Niveispirillum cyanobacteriorum sp. nov., isolated from cyanobacterial aggregates in a eutrophic lake.</title>
        <authorList>
            <person name="Cai H."/>
        </authorList>
    </citation>
    <scope>NUCLEOTIDE SEQUENCE [LARGE SCALE GENOMIC DNA]</scope>
    <source>
        <strain evidence="3">TH1-14</strain>
    </source>
</reference>
<dbReference type="Gene3D" id="3.20.20.140">
    <property type="entry name" value="Metal-dependent hydrolases"/>
    <property type="match status" value="1"/>
</dbReference>
<dbReference type="EMBL" id="NOXU01000018">
    <property type="protein sequence ID" value="OYQ37080.1"/>
    <property type="molecule type" value="Genomic_DNA"/>
</dbReference>
<evidence type="ECO:0000313" key="2">
    <source>
        <dbReference type="EMBL" id="OYQ37080.1"/>
    </source>
</evidence>
<comment type="caution">
    <text evidence="2">The sequence shown here is derived from an EMBL/GenBank/DDBJ whole genome shotgun (WGS) entry which is preliminary data.</text>
</comment>
<dbReference type="Gene3D" id="3.10.310.70">
    <property type="match status" value="1"/>
</dbReference>